<sequence length="514" mass="56343">MREWLRYAELYFGTIVDNFPRLALPRYPGTPDVTLKGHYRDFLQTSQLQTNFFTFLAGICKFYLSRKWAKDRGIEFVAMHFRQEGHKTESPFECINRQIFLACVLFDRSPAELVVQPLVNAPAEWSFIMASAGVNDETEKLRRRLDALEASASCRQRVWQPPVNNHSLNPFRIPPSSKPSHVAHLAEADEDTQDEPLTLNLPPSSLPELVRQTAALSQTVYAFLGAKTRPQPSSYSFPCSDVVSKRMPPSPCKNALIATEHGEVEERMYENVYSIYSNESAFSSCAASPPNFSFVSDFFWGAPTVEEVEDEDEASYRASPKWTGRGLLMETAQANAFLAGEPPQVEEIEDKAILISEAELSELEPRKTLSRRRRAHLLPGEEADNDSRLQDPGRLHLGPQARDDGEGGDGEGGDGEGGICSAADAAQGARSTRHHRRTARGRRRAPLLLVVAVAGAVAVAATANTAGMTSSSSSASMPQSAGGHWLARAGVSPLCAAAAVVVARPRTSPLSTTW</sequence>
<evidence type="ECO:0000313" key="3">
    <source>
        <dbReference type="EMBL" id="EJD33489.1"/>
    </source>
</evidence>
<dbReference type="AlphaFoldDB" id="J0D471"/>
<evidence type="ECO:0000256" key="2">
    <source>
        <dbReference type="SAM" id="Phobius"/>
    </source>
</evidence>
<keyword evidence="4" id="KW-1185">Reference proteome</keyword>
<dbReference type="KEGG" id="adl:AURDEDRAFT_177430"/>
<dbReference type="EMBL" id="JH688206">
    <property type="protein sequence ID" value="EJD33489.1"/>
    <property type="molecule type" value="Genomic_DNA"/>
</dbReference>
<evidence type="ECO:0000313" key="4">
    <source>
        <dbReference type="Proteomes" id="UP000006514"/>
    </source>
</evidence>
<feature type="compositionally biased region" description="Basic and acidic residues" evidence="1">
    <location>
        <begin position="385"/>
        <end position="394"/>
    </location>
</feature>
<gene>
    <name evidence="3" type="ORF">AURDEDRAFT_177430</name>
</gene>
<keyword evidence="2" id="KW-0472">Membrane</keyword>
<protein>
    <submittedName>
        <fullName evidence="3">Uncharacterized protein</fullName>
    </submittedName>
</protein>
<dbReference type="InParanoid" id="J0D471"/>
<feature type="compositionally biased region" description="Basic residues" evidence="1">
    <location>
        <begin position="431"/>
        <end position="441"/>
    </location>
</feature>
<evidence type="ECO:0000256" key="1">
    <source>
        <dbReference type="SAM" id="MobiDB-lite"/>
    </source>
</evidence>
<accession>J0D471</accession>
<feature type="region of interest" description="Disordered" evidence="1">
    <location>
        <begin position="371"/>
        <end position="441"/>
    </location>
</feature>
<dbReference type="Proteomes" id="UP000006514">
    <property type="component" value="Unassembled WGS sequence"/>
</dbReference>
<name>J0D471_AURST</name>
<reference evidence="4" key="1">
    <citation type="journal article" date="2012" name="Science">
        <title>The Paleozoic origin of enzymatic lignin decomposition reconstructed from 31 fungal genomes.</title>
        <authorList>
            <person name="Floudas D."/>
            <person name="Binder M."/>
            <person name="Riley R."/>
            <person name="Barry K."/>
            <person name="Blanchette R.A."/>
            <person name="Henrissat B."/>
            <person name="Martinez A.T."/>
            <person name="Otillar R."/>
            <person name="Spatafora J.W."/>
            <person name="Yadav J.S."/>
            <person name="Aerts A."/>
            <person name="Benoit I."/>
            <person name="Boyd A."/>
            <person name="Carlson A."/>
            <person name="Copeland A."/>
            <person name="Coutinho P.M."/>
            <person name="de Vries R.P."/>
            <person name="Ferreira P."/>
            <person name="Findley K."/>
            <person name="Foster B."/>
            <person name="Gaskell J."/>
            <person name="Glotzer D."/>
            <person name="Gorecki P."/>
            <person name="Heitman J."/>
            <person name="Hesse C."/>
            <person name="Hori C."/>
            <person name="Igarashi K."/>
            <person name="Jurgens J.A."/>
            <person name="Kallen N."/>
            <person name="Kersten P."/>
            <person name="Kohler A."/>
            <person name="Kuees U."/>
            <person name="Kumar T.K.A."/>
            <person name="Kuo A."/>
            <person name="LaButti K."/>
            <person name="Larrondo L.F."/>
            <person name="Lindquist E."/>
            <person name="Ling A."/>
            <person name="Lombard V."/>
            <person name="Lucas S."/>
            <person name="Lundell T."/>
            <person name="Martin R."/>
            <person name="McLaughlin D.J."/>
            <person name="Morgenstern I."/>
            <person name="Morin E."/>
            <person name="Murat C."/>
            <person name="Nagy L.G."/>
            <person name="Nolan M."/>
            <person name="Ohm R.A."/>
            <person name="Patyshakuliyeva A."/>
            <person name="Rokas A."/>
            <person name="Ruiz-Duenas F.J."/>
            <person name="Sabat G."/>
            <person name="Salamov A."/>
            <person name="Samejima M."/>
            <person name="Schmutz J."/>
            <person name="Slot J.C."/>
            <person name="St John F."/>
            <person name="Stenlid J."/>
            <person name="Sun H."/>
            <person name="Sun S."/>
            <person name="Syed K."/>
            <person name="Tsang A."/>
            <person name="Wiebenga A."/>
            <person name="Young D."/>
            <person name="Pisabarro A."/>
            <person name="Eastwood D.C."/>
            <person name="Martin F."/>
            <person name="Cullen D."/>
            <person name="Grigoriev I.V."/>
            <person name="Hibbett D.S."/>
        </authorList>
    </citation>
    <scope>NUCLEOTIDE SEQUENCE [LARGE SCALE GENOMIC DNA]</scope>
    <source>
        <strain evidence="4">TFB10046</strain>
    </source>
</reference>
<dbReference type="OrthoDB" id="3271192at2759"/>
<keyword evidence="2" id="KW-0812">Transmembrane</keyword>
<feature type="transmembrane region" description="Helical" evidence="2">
    <location>
        <begin position="445"/>
        <end position="465"/>
    </location>
</feature>
<keyword evidence="2" id="KW-1133">Transmembrane helix</keyword>
<feature type="transmembrane region" description="Helical" evidence="2">
    <location>
        <begin position="485"/>
        <end position="503"/>
    </location>
</feature>
<proteinExistence type="predicted"/>
<organism evidence="3 4">
    <name type="scientific">Auricularia subglabra (strain TFB-10046 / SS5)</name>
    <name type="common">White-rot fungus</name>
    <name type="synonym">Auricularia delicata (strain TFB10046)</name>
    <dbReference type="NCBI Taxonomy" id="717982"/>
    <lineage>
        <taxon>Eukaryota</taxon>
        <taxon>Fungi</taxon>
        <taxon>Dikarya</taxon>
        <taxon>Basidiomycota</taxon>
        <taxon>Agaricomycotina</taxon>
        <taxon>Agaricomycetes</taxon>
        <taxon>Auriculariales</taxon>
        <taxon>Auriculariaceae</taxon>
        <taxon>Auricularia</taxon>
    </lineage>
</organism>